<proteinExistence type="inferred from homology"/>
<reference evidence="8" key="1">
    <citation type="journal article" date="2023" name="Genome Biol. Evol.">
        <title>First Whole Genome Sequence and Flow Cytometry Genome Size Data for the Lichen-Forming Fungus Ramalina farinacea (Ascomycota).</title>
        <authorList>
            <person name="Llewellyn T."/>
            <person name="Mian S."/>
            <person name="Hill R."/>
            <person name="Leitch I.J."/>
            <person name="Gaya E."/>
        </authorList>
    </citation>
    <scope>NUCLEOTIDE SEQUENCE</scope>
    <source>
        <strain evidence="8">LIQ254RAFAR</strain>
    </source>
</reference>
<dbReference type="Pfam" id="PF12783">
    <property type="entry name" value="Sec7-like_HUS"/>
    <property type="match status" value="1"/>
</dbReference>
<dbReference type="InterPro" id="IPR032691">
    <property type="entry name" value="Mon2/Sec7/BIG1-like_HUS"/>
</dbReference>
<protein>
    <submittedName>
        <fullName evidence="8">Endocytosis and vacuole integrity protein</fullName>
    </submittedName>
</protein>
<accession>A0AA43QRE0</accession>
<dbReference type="Pfam" id="PF16213">
    <property type="entry name" value="DCB"/>
    <property type="match status" value="1"/>
</dbReference>
<feature type="domain" description="Mon2 C-terminal" evidence="6">
    <location>
        <begin position="973"/>
        <end position="1111"/>
    </location>
</feature>
<name>A0AA43QRE0_9LECA</name>
<evidence type="ECO:0000313" key="8">
    <source>
        <dbReference type="EMBL" id="MDI1490777.1"/>
    </source>
</evidence>
<dbReference type="Pfam" id="PF16206">
    <property type="entry name" value="Mon2_C"/>
    <property type="match status" value="1"/>
</dbReference>
<organism evidence="8 9">
    <name type="scientific">Ramalina farinacea</name>
    <dbReference type="NCBI Taxonomy" id="258253"/>
    <lineage>
        <taxon>Eukaryota</taxon>
        <taxon>Fungi</taxon>
        <taxon>Dikarya</taxon>
        <taxon>Ascomycota</taxon>
        <taxon>Pezizomycotina</taxon>
        <taxon>Lecanoromycetes</taxon>
        <taxon>OSLEUM clade</taxon>
        <taxon>Lecanoromycetidae</taxon>
        <taxon>Lecanorales</taxon>
        <taxon>Lecanorineae</taxon>
        <taxon>Ramalinaceae</taxon>
        <taxon>Ramalina</taxon>
    </lineage>
</organism>
<sequence>MTAQLLTSELTTLLQDSKKKNPELRAATEKSLSDLNALPRTSEAQIVADLKSRPLFVKPFLLACSTRNPKFSGSAVACLQRLIVANALPTDTLSDVLNALRDSSSLGLDIQLKVLQALPSLLQNYSTSLTGQLLTAAFQVCFLLYGSQTAVVTNLAAAALQQLINTTYEKVTTDQGAYPQDAPASEVSLGDSTLLIQGSRLDAYKVLDDVCLLTEGHKPKYIQGATLAQNFGLELIESILASHAASLVERPEQLHTLQIRLMPFLTRLLSEKSSFSTTVHSIRVVKLVLVNFLGELDSQCETLLSLLNHLLDQDSAPLWKRVLCLELYKSFHADTALVTRMYARFDETDEGRNIIRDHLGSLARLASEKPAIIGLGSQSSTPNVPIDDSGEQAALQAGGLVGSIGAAVASIDLNTPGISTHWSQTKTPLMEQLDKQEPSPIPATYIYSLTLACLTAFEEGLARFLMPFTVPSEKKVKRKSTKSQTVPQDAGSQDETVPRAVSATKSTQRKTPVNPLSLTSHPLYHDIEIASHMIDQCWPALLAGSSTFLNASLDNENFHALIRSFQKFTQIAGLLGFSTPRDAFLTTLGKHALPSSRVTKTAPTPRLNDHEEKLPDDDSSRDTSPAPSISSVRKPESSGDSSTPIIGTRHLLCLRALLNLGIALGPVLHTSWSIIFETLQQADLLASVQGLAQKSKSSRSRSNSAAREEIGRANSDYLRAEITAVDTASSRLFESTADLDDVAFLDLLEGLCALLPQADLIDTHATANVTLSPHPPRKHQKLRSISGTAVEGMTSRHEGVFALDKVKDIIRCNIERFILVDDSNSGWSLLLTKLMAILSSDTDDSKLRIEAARALNDLLVLTGVNDTLSSQEVGQSSRARSLSALLAEVQALRQKSSHATRFSEQCGIDIHRSALDGLRAILEHCGDSLSLGWSDVLAIVSSVFEAGSRDRQTQPRSPILVRSSFGSLELICTDFLSSVPQSSLLQLLDTLYHFSEQNLDLNISLTTATFFRLLSDHLLRDESELSLENVDVNDIPLLGNTDSAARSKYYKVPVMWLSLLNRLVGITVDSRIEVRHSALHTIFRILDAQGDRMSNESFVKVHEATLRPLLQISLDQVSFKSDDGNDEMPPELFLDWSKTAVMIVESVSSLFSQWLDMYKHDDNLFNVLEQILGLFTSYLDQKINSVSRAVFGGLSRILSEIDASASDTFPLLGLAWSIWSSHHPVDHNSADGRAGDNNDALLAYLFCLGQLLRLTGQGLEGATAVTVVDKLRISTTDATASAYSTDMESMTPVQKAVIESLKMLPYIDSETDRLIVEIISEYINLPYQPTIDEGPPHHSFVALSKASMTVLEDFVGDRGKRNLTTAESGTPSIALSALHRSIYLKYRWKRVGREPLTWKKATMTAIAVLQLHVPLFKRPSPALQKYWEEVVNITNVIISADCKACQNKASIPLDEEFDIQAFSQIKNLLIPTLGSSDLTDDLRTKFGIYIFQTSLIHEPNPDDLAWPGEGLLDGLKRDHFGRVKALPPSPRSKMSYLLLDELFDLVADHGPSNERTDTHNAANPRRLARAAAPYLVLRLGLTLKMYIHDQPMRGRMPQPWSQKKEMLFILRKMVELKMEPSAFAGGEGMSPDLMRRKHLLRLYPLLLKALEAARMDEEMVRAIREALGAVEDFSQM</sequence>
<gene>
    <name evidence="8" type="primary">MON2</name>
    <name evidence="8" type="ORF">OHK93_001981</name>
</gene>
<dbReference type="Proteomes" id="UP001161017">
    <property type="component" value="Unassembled WGS sequence"/>
</dbReference>
<evidence type="ECO:0000256" key="1">
    <source>
        <dbReference type="ARBA" id="ARBA00008144"/>
    </source>
</evidence>
<evidence type="ECO:0000259" key="5">
    <source>
        <dbReference type="Pfam" id="PF12783"/>
    </source>
</evidence>
<feature type="compositionally biased region" description="Basic and acidic residues" evidence="4">
    <location>
        <begin position="607"/>
        <end position="621"/>
    </location>
</feature>
<evidence type="ECO:0000313" key="9">
    <source>
        <dbReference type="Proteomes" id="UP001161017"/>
    </source>
</evidence>
<comment type="similarity">
    <text evidence="1">Belongs to the MON2 family.</text>
</comment>
<evidence type="ECO:0000256" key="4">
    <source>
        <dbReference type="SAM" id="MobiDB-lite"/>
    </source>
</evidence>
<evidence type="ECO:0000259" key="6">
    <source>
        <dbReference type="Pfam" id="PF16206"/>
    </source>
</evidence>
<feature type="compositionally biased region" description="Polar residues" evidence="4">
    <location>
        <begin position="503"/>
        <end position="514"/>
    </location>
</feature>
<dbReference type="GO" id="GO:0015031">
    <property type="term" value="P:protein transport"/>
    <property type="evidence" value="ECO:0007669"/>
    <property type="project" value="UniProtKB-KW"/>
</dbReference>
<evidence type="ECO:0000259" key="7">
    <source>
        <dbReference type="Pfam" id="PF16213"/>
    </source>
</evidence>
<evidence type="ECO:0000256" key="3">
    <source>
        <dbReference type="ARBA" id="ARBA00022927"/>
    </source>
</evidence>
<dbReference type="InterPro" id="IPR032629">
    <property type="entry name" value="DCB_dom"/>
</dbReference>
<keyword evidence="9" id="KW-1185">Reference proteome</keyword>
<feature type="region of interest" description="Disordered" evidence="4">
    <location>
        <begin position="476"/>
        <end position="514"/>
    </location>
</feature>
<dbReference type="PANTHER" id="PTHR10663">
    <property type="entry name" value="GUANYL-NUCLEOTIDE EXCHANGE FACTOR"/>
    <property type="match status" value="1"/>
</dbReference>
<feature type="domain" description="Mon2/Sec7/BIG1-like dimerisation and cyclophilin-binding" evidence="7">
    <location>
        <begin position="4"/>
        <end position="174"/>
    </location>
</feature>
<feature type="compositionally biased region" description="Polar residues" evidence="4">
    <location>
        <begin position="482"/>
        <end position="495"/>
    </location>
</feature>
<dbReference type="GO" id="GO:0005794">
    <property type="term" value="C:Golgi apparatus"/>
    <property type="evidence" value="ECO:0007669"/>
    <property type="project" value="UniProtKB-ARBA"/>
</dbReference>
<feature type="compositionally biased region" description="Polar residues" evidence="4">
    <location>
        <begin position="622"/>
        <end position="631"/>
    </location>
</feature>
<feature type="domain" description="Mon2/Sec7/BIG1-like HUS" evidence="5">
    <location>
        <begin position="201"/>
        <end position="354"/>
    </location>
</feature>
<comment type="caution">
    <text evidence="8">The sequence shown here is derived from an EMBL/GenBank/DDBJ whole genome shotgun (WGS) entry which is preliminary data.</text>
</comment>
<feature type="region of interest" description="Disordered" evidence="4">
    <location>
        <begin position="595"/>
        <end position="642"/>
    </location>
</feature>
<keyword evidence="2" id="KW-0813">Transport</keyword>
<dbReference type="InterPro" id="IPR032817">
    <property type="entry name" value="Mon2_C"/>
</dbReference>
<dbReference type="SUPFAM" id="SSF48371">
    <property type="entry name" value="ARM repeat"/>
    <property type="match status" value="1"/>
</dbReference>
<evidence type="ECO:0000256" key="2">
    <source>
        <dbReference type="ARBA" id="ARBA00022448"/>
    </source>
</evidence>
<dbReference type="PANTHER" id="PTHR10663:SF333">
    <property type="entry name" value="PROTEIN MON2 HOMOLOG"/>
    <property type="match status" value="1"/>
</dbReference>
<dbReference type="EMBL" id="JAPUFD010000012">
    <property type="protein sequence ID" value="MDI1490777.1"/>
    <property type="molecule type" value="Genomic_DNA"/>
</dbReference>
<keyword evidence="3" id="KW-0653">Protein transport</keyword>
<dbReference type="InterPro" id="IPR016024">
    <property type="entry name" value="ARM-type_fold"/>
</dbReference>